<dbReference type="Gene3D" id="2.40.30.10">
    <property type="entry name" value="Translation factors"/>
    <property type="match status" value="1"/>
</dbReference>
<dbReference type="InterPro" id="IPR057661">
    <property type="entry name" value="RsdA/BaiN/AoA(So)_Rossmann"/>
</dbReference>
<organism evidence="6 7">
    <name type="scientific">Truepera radiovictrix (strain DSM 17093 / CIP 108686 / LMG 22925 / RQ-24)</name>
    <dbReference type="NCBI Taxonomy" id="649638"/>
    <lineage>
        <taxon>Bacteria</taxon>
        <taxon>Thermotogati</taxon>
        <taxon>Deinococcota</taxon>
        <taxon>Deinococci</taxon>
        <taxon>Trueperales</taxon>
        <taxon>Trueperaceae</taxon>
        <taxon>Truepera</taxon>
    </lineage>
</organism>
<dbReference type="Proteomes" id="UP000000379">
    <property type="component" value="Chromosome"/>
</dbReference>
<dbReference type="eggNOG" id="COG2081">
    <property type="taxonomic scope" value="Bacteria"/>
</dbReference>
<feature type="domain" description="RsdA/BaiN/AoA(So)-like insert" evidence="5">
    <location>
        <begin position="210"/>
        <end position="370"/>
    </location>
</feature>
<evidence type="ECO:0000259" key="5">
    <source>
        <dbReference type="Pfam" id="PF22780"/>
    </source>
</evidence>
<feature type="domain" description="RsdA/BaiN/AoA(So)-like Rossmann fold-like" evidence="4">
    <location>
        <begin position="28"/>
        <end position="423"/>
    </location>
</feature>
<evidence type="ECO:0000256" key="2">
    <source>
        <dbReference type="ARBA" id="ARBA00022630"/>
    </source>
</evidence>
<dbReference type="Pfam" id="PF03486">
    <property type="entry name" value="HI0933_like"/>
    <property type="match status" value="1"/>
</dbReference>
<dbReference type="STRING" id="649638.Trad_1831"/>
<dbReference type="SUPFAM" id="SSF51905">
    <property type="entry name" value="FAD/NAD(P)-binding domain"/>
    <property type="match status" value="1"/>
</dbReference>
<dbReference type="KEGG" id="tra:Trad_1831"/>
<dbReference type="AlphaFoldDB" id="D7CQG3"/>
<evidence type="ECO:0000256" key="1">
    <source>
        <dbReference type="ARBA" id="ARBA00001974"/>
    </source>
</evidence>
<keyword evidence="2" id="KW-0285">Flavoprotein</keyword>
<evidence type="ECO:0000313" key="7">
    <source>
        <dbReference type="Proteomes" id="UP000000379"/>
    </source>
</evidence>
<dbReference type="EMBL" id="CP002049">
    <property type="protein sequence ID" value="ADI14947.1"/>
    <property type="molecule type" value="Genomic_DNA"/>
</dbReference>
<dbReference type="HOGENOM" id="CLU_025174_0_1_0"/>
<gene>
    <name evidence="6" type="ordered locus">Trad_1831</name>
</gene>
<dbReference type="PANTHER" id="PTHR42887:SF2">
    <property type="entry name" value="OS12G0638800 PROTEIN"/>
    <property type="match status" value="1"/>
</dbReference>
<comment type="cofactor">
    <cofactor evidence="1">
        <name>FAD</name>
        <dbReference type="ChEBI" id="CHEBI:57692"/>
    </cofactor>
</comment>
<dbReference type="Pfam" id="PF22780">
    <property type="entry name" value="HI0933_like_1st"/>
    <property type="match status" value="1"/>
</dbReference>
<keyword evidence="3" id="KW-0274">FAD</keyword>
<dbReference type="PRINTS" id="PR00368">
    <property type="entry name" value="FADPNR"/>
</dbReference>
<evidence type="ECO:0000256" key="3">
    <source>
        <dbReference type="ARBA" id="ARBA00022827"/>
    </source>
</evidence>
<dbReference type="InterPro" id="IPR055178">
    <property type="entry name" value="RsdA/BaiN/AoA(So)-like_dom"/>
</dbReference>
<dbReference type="Gene3D" id="3.50.50.60">
    <property type="entry name" value="FAD/NAD(P)-binding domain"/>
    <property type="match status" value="1"/>
</dbReference>
<dbReference type="NCBIfam" id="TIGR00275">
    <property type="entry name" value="aminoacetone oxidase family FAD-binding enzyme"/>
    <property type="match status" value="1"/>
</dbReference>
<name>D7CQG3_TRURR</name>
<dbReference type="SUPFAM" id="SSF160996">
    <property type="entry name" value="HI0933 insert domain-like"/>
    <property type="match status" value="1"/>
</dbReference>
<dbReference type="PRINTS" id="PR00411">
    <property type="entry name" value="PNDRDTASEI"/>
</dbReference>
<protein>
    <submittedName>
        <fullName evidence="6">HI0933 family protein</fullName>
    </submittedName>
</protein>
<dbReference type="PANTHER" id="PTHR42887">
    <property type="entry name" value="OS12G0638800 PROTEIN"/>
    <property type="match status" value="1"/>
</dbReference>
<evidence type="ECO:0000259" key="4">
    <source>
        <dbReference type="Pfam" id="PF03486"/>
    </source>
</evidence>
<dbReference type="Gene3D" id="1.10.8.260">
    <property type="entry name" value="HI0933 insert domain-like"/>
    <property type="match status" value="1"/>
</dbReference>
<reference evidence="6 7" key="2">
    <citation type="journal article" date="2011" name="Stand. Genomic Sci.">
        <title>Complete genome sequence of Truepera radiovictrix type strain (RQ-24).</title>
        <authorList>
            <person name="Ivanova N."/>
            <person name="Rohde C."/>
            <person name="Munk C."/>
            <person name="Nolan M."/>
            <person name="Lucas S."/>
            <person name="Del Rio T.G."/>
            <person name="Tice H."/>
            <person name="Deshpande S."/>
            <person name="Cheng J.F."/>
            <person name="Tapia R."/>
            <person name="Han C."/>
            <person name="Goodwin L."/>
            <person name="Pitluck S."/>
            <person name="Liolios K."/>
            <person name="Mavromatis K."/>
            <person name="Mikhailova N."/>
            <person name="Pati A."/>
            <person name="Chen A."/>
            <person name="Palaniappan K."/>
            <person name="Land M."/>
            <person name="Hauser L."/>
            <person name="Chang Y.J."/>
            <person name="Jeffries C.D."/>
            <person name="Brambilla E."/>
            <person name="Rohde M."/>
            <person name="Goker M."/>
            <person name="Tindall B.J."/>
            <person name="Woyke T."/>
            <person name="Bristow J."/>
            <person name="Eisen J.A."/>
            <person name="Markowitz V."/>
            <person name="Hugenholtz P."/>
            <person name="Kyrpides N.C."/>
            <person name="Klenk H.P."/>
            <person name="Lapidus A."/>
        </authorList>
    </citation>
    <scope>NUCLEOTIDE SEQUENCE [LARGE SCALE GENOMIC DNA]</scope>
    <source>
        <strain evidence="7">DSM 17093 / CIP 108686 / LMG 22925 / RQ-24</strain>
    </source>
</reference>
<dbReference type="InterPro" id="IPR004792">
    <property type="entry name" value="BaiN-like"/>
</dbReference>
<keyword evidence="7" id="KW-1185">Reference proteome</keyword>
<accession>D7CQG3</accession>
<evidence type="ECO:0000313" key="6">
    <source>
        <dbReference type="EMBL" id="ADI14947.1"/>
    </source>
</evidence>
<proteinExistence type="predicted"/>
<sequence length="449" mass="47573">MRARAVGAKTGIVDGMKVRDPVTPERPDALVIGGGAAGVFGALALAEARPGARVVVLERAREALGKVRISGGGRCNVTHHLFDPALLAQGYPRGAKALRGPLSRFGPRETVAWFAARGVALKTEPDGRMFPVTDRSQTIVACLLEAARNAGVEVRTQTAVTAVAQAPGGFRVTLKGGEGIHSPLLLLATGSSPQGHRWAEALGHTVVPPVPSLFTFNVTDPHLAPLAGVSVPDARVRLEGTKLEQRGPLLLTHWGFSGPAVLKLSAWGARELHARGYQVALRVAWVPEHPEALRERLRAFKADAPRKLVRAHTPLPLPARLWAALTARAGVEETRRWAELSNRDLGRLADELGAGRFWVTGKGVFKEEFVTCGGVALGEVDFKTMASRRVPGLYLAGEVLDIDGVTGGFNFQNAWTTGYLAGRAMAEALAEGGANVGAVTSWSTSSQAL</sequence>
<reference evidence="7" key="1">
    <citation type="submission" date="2010-05" db="EMBL/GenBank/DDBJ databases">
        <title>The complete genome of Truepera radiovictris DSM 17093.</title>
        <authorList>
            <consortium name="US DOE Joint Genome Institute (JGI-PGF)"/>
            <person name="Lucas S."/>
            <person name="Copeland A."/>
            <person name="Lapidus A."/>
            <person name="Glavina del Rio T."/>
            <person name="Dalin E."/>
            <person name="Tice H."/>
            <person name="Bruce D."/>
            <person name="Goodwin L."/>
            <person name="Pitluck S."/>
            <person name="Kyrpides N."/>
            <person name="Mavromatis K."/>
            <person name="Ovchinnikova G."/>
            <person name="Munk A.C."/>
            <person name="Detter J.C."/>
            <person name="Han C."/>
            <person name="Tapia R."/>
            <person name="Land M."/>
            <person name="Hauser L."/>
            <person name="Markowitz V."/>
            <person name="Cheng J.-F."/>
            <person name="Hugenholtz P."/>
            <person name="Woyke T."/>
            <person name="Wu D."/>
            <person name="Tindall B."/>
            <person name="Pomrenke H.G."/>
            <person name="Brambilla E."/>
            <person name="Klenk H.-P."/>
            <person name="Eisen J.A."/>
        </authorList>
    </citation>
    <scope>NUCLEOTIDE SEQUENCE [LARGE SCALE GENOMIC DNA]</scope>
    <source>
        <strain evidence="7">DSM 17093 / CIP 108686 / LMG 22925 / RQ-24</strain>
    </source>
</reference>
<dbReference type="InterPro" id="IPR036188">
    <property type="entry name" value="FAD/NAD-bd_sf"/>
</dbReference>
<dbReference type="InterPro" id="IPR023166">
    <property type="entry name" value="BaiN-like_dom_sf"/>
</dbReference>